<reference evidence="1" key="2">
    <citation type="submission" date="2024-06" db="EMBL/GenBank/DDBJ databases">
        <authorList>
            <person name="Plum-Jensen L.E."/>
            <person name="Schramm A."/>
            <person name="Marshall I.P.G."/>
        </authorList>
    </citation>
    <scope>NUCLEOTIDE SEQUENCE</scope>
    <source>
        <strain evidence="1">Rat1</strain>
    </source>
</reference>
<protein>
    <submittedName>
        <fullName evidence="1">Uncharacterized protein</fullName>
    </submittedName>
</protein>
<organism evidence="1">
    <name type="scientific">Candidatus Electrothrix aestuarii</name>
    <dbReference type="NCBI Taxonomy" id="3062594"/>
    <lineage>
        <taxon>Bacteria</taxon>
        <taxon>Pseudomonadati</taxon>
        <taxon>Thermodesulfobacteriota</taxon>
        <taxon>Desulfobulbia</taxon>
        <taxon>Desulfobulbales</taxon>
        <taxon>Desulfobulbaceae</taxon>
        <taxon>Candidatus Electrothrix</taxon>
    </lineage>
</organism>
<dbReference type="KEGG" id="eaj:Q3M24_21505"/>
<evidence type="ECO:0000313" key="1">
    <source>
        <dbReference type="EMBL" id="XCN75505.1"/>
    </source>
</evidence>
<sequence length="43" mass="5199">MKRHIRFDWAIKRLLRQKANFGILEGFLSELLATESHEEKKEE</sequence>
<gene>
    <name evidence="1" type="ORF">Q3M24_21505</name>
</gene>
<accession>A0AAU8M363</accession>
<proteinExistence type="predicted"/>
<reference evidence="1" key="1">
    <citation type="journal article" date="2024" name="Syst. Appl. Microbiol.">
        <title>First single-strain enrichments of Electrothrix cable bacteria, description of E. aestuarii sp. nov. and E. rattekaaiensis sp. nov., and proposal of a cable bacteria taxonomy following the rules of the SeqCode.</title>
        <authorList>
            <person name="Plum-Jensen L.E."/>
            <person name="Schramm A."/>
            <person name="Marshall I.P.G."/>
        </authorList>
    </citation>
    <scope>NUCLEOTIDE SEQUENCE</scope>
    <source>
        <strain evidence="1">Rat1</strain>
    </source>
</reference>
<dbReference type="AlphaFoldDB" id="A0AAU8M363"/>
<dbReference type="EMBL" id="CP159373">
    <property type="protein sequence ID" value="XCN75505.1"/>
    <property type="molecule type" value="Genomic_DNA"/>
</dbReference>
<name>A0AAU8M363_9BACT</name>